<evidence type="ECO:0000256" key="4">
    <source>
        <dbReference type="ARBA" id="ARBA00023136"/>
    </source>
</evidence>
<feature type="transmembrane region" description="Helical" evidence="6">
    <location>
        <begin position="404"/>
        <end position="425"/>
    </location>
</feature>
<dbReference type="Pfam" id="PF00083">
    <property type="entry name" value="Sugar_tr"/>
    <property type="match status" value="1"/>
</dbReference>
<dbReference type="Ensembl" id="ENSSAUT00010055479.1">
    <property type="protein sequence ID" value="ENSSAUP00010052767.1"/>
    <property type="gene ID" value="ENSSAUG00010021875.1"/>
</dbReference>
<dbReference type="InParanoid" id="A0A671XR19"/>
<evidence type="ECO:0000256" key="2">
    <source>
        <dbReference type="ARBA" id="ARBA00022692"/>
    </source>
</evidence>
<dbReference type="InterPro" id="IPR036259">
    <property type="entry name" value="MFS_trans_sf"/>
</dbReference>
<evidence type="ECO:0000256" key="1">
    <source>
        <dbReference type="ARBA" id="ARBA00004141"/>
    </source>
</evidence>
<dbReference type="OMA" id="LGVCQMT"/>
<feature type="domain" description="Major facilitator superfamily (MFS) profile" evidence="7">
    <location>
        <begin position="139"/>
        <end position="544"/>
    </location>
</feature>
<reference evidence="8" key="1">
    <citation type="submission" date="2021-04" db="EMBL/GenBank/DDBJ databases">
        <authorList>
            <consortium name="Wellcome Sanger Institute Data Sharing"/>
        </authorList>
    </citation>
    <scope>NUCLEOTIDE SEQUENCE [LARGE SCALE GENOMIC DNA]</scope>
</reference>
<dbReference type="PANTHER" id="PTHR24064">
    <property type="entry name" value="SOLUTE CARRIER FAMILY 22 MEMBER"/>
    <property type="match status" value="1"/>
</dbReference>
<dbReference type="GeneTree" id="ENSGT00940000154607"/>
<reference evidence="8" key="2">
    <citation type="submission" date="2025-08" db="UniProtKB">
        <authorList>
            <consortium name="Ensembl"/>
        </authorList>
    </citation>
    <scope>IDENTIFICATION</scope>
</reference>
<sequence length="576" mass="63663">MWQQHESAVIASLNINLQDNSRVHWQQLDCLAHSEHKSNVNMSNFGQILKEIGEFGWFQKRLVAALCFPSMFVAFDVIGQVFTGMSFPHNCNTDWILERGPNLTDDRQRNLTLPVNKDGRFESCKMFTPVDLDLETIEAYGINTTTGCINGSDFEAPTGASSILTQFDLVCDRSNLIEASQSIYMAGLLVGAMVLGPMADRFGRRFVVLLSLLLMLVFGVSSAFSPNIYVYIALKFSSGISVSGIIANAFVIGGEWSDSSKFALCTIICHSFFPLGLMVLSGLAYVIRDWRILQLVLFSPLVLVIGSFYWILPESARWLITQGKKDVAIKEIRRAAKVNGRKVPEELLDKLEVEGTSKRGNMLDLFRIPYLRKRALIMSYIWFGTSLMYYGLSLNVGNFGLDIYLTQFIFGVVEVPARLGSLPFLQTFGRKICQTVVLLFGGCACLVILAVPKDLPVVITVIAVVGKFAATASFSTVYVYTAELYPTTLRQNGVGLNSMLARVAGILAPLIRLLDVYHYAIPMIIYGVVPIAAGGLCLLLPETRNVELQDHAEPTNPDNKDAEMVSSNNSGKSTKM</sequence>
<dbReference type="Gene3D" id="1.20.1250.20">
    <property type="entry name" value="MFS general substrate transporter like domains"/>
    <property type="match status" value="1"/>
</dbReference>
<evidence type="ECO:0000259" key="7">
    <source>
        <dbReference type="PROSITE" id="PS50850"/>
    </source>
</evidence>
<keyword evidence="4 6" id="KW-0472">Membrane</keyword>
<feature type="transmembrane region" description="Helical" evidence="6">
    <location>
        <begin position="182"/>
        <end position="199"/>
    </location>
</feature>
<dbReference type="InterPro" id="IPR005828">
    <property type="entry name" value="MFS_sugar_transport-like"/>
</dbReference>
<keyword evidence="2 6" id="KW-0812">Transmembrane</keyword>
<keyword evidence="9" id="KW-1185">Reference proteome</keyword>
<gene>
    <name evidence="8" type="primary">slc22a13b</name>
</gene>
<feature type="region of interest" description="Disordered" evidence="5">
    <location>
        <begin position="550"/>
        <end position="576"/>
    </location>
</feature>
<dbReference type="InterPro" id="IPR020846">
    <property type="entry name" value="MFS_dom"/>
</dbReference>
<feature type="transmembrane region" description="Helical" evidence="6">
    <location>
        <begin position="230"/>
        <end position="250"/>
    </location>
</feature>
<feature type="transmembrane region" description="Helical" evidence="6">
    <location>
        <begin position="262"/>
        <end position="286"/>
    </location>
</feature>
<evidence type="ECO:0000256" key="6">
    <source>
        <dbReference type="SAM" id="Phobius"/>
    </source>
</evidence>
<dbReference type="GO" id="GO:0022857">
    <property type="term" value="F:transmembrane transporter activity"/>
    <property type="evidence" value="ECO:0007669"/>
    <property type="project" value="InterPro"/>
</dbReference>
<evidence type="ECO:0000313" key="8">
    <source>
        <dbReference type="Ensembl" id="ENSSAUP00010052767.1"/>
    </source>
</evidence>
<protein>
    <submittedName>
        <fullName evidence="8">Solute carrier family 22 member 13b</fullName>
    </submittedName>
</protein>
<feature type="transmembrane region" description="Helical" evidence="6">
    <location>
        <begin position="517"/>
        <end position="540"/>
    </location>
</feature>
<reference evidence="8" key="3">
    <citation type="submission" date="2025-09" db="UniProtKB">
        <authorList>
            <consortium name="Ensembl"/>
        </authorList>
    </citation>
    <scope>IDENTIFICATION</scope>
</reference>
<feature type="compositionally biased region" description="Polar residues" evidence="5">
    <location>
        <begin position="565"/>
        <end position="576"/>
    </location>
</feature>
<evidence type="ECO:0000256" key="5">
    <source>
        <dbReference type="SAM" id="MobiDB-lite"/>
    </source>
</evidence>
<evidence type="ECO:0000256" key="3">
    <source>
        <dbReference type="ARBA" id="ARBA00022989"/>
    </source>
</evidence>
<feature type="transmembrane region" description="Helical" evidence="6">
    <location>
        <begin position="457"/>
        <end position="481"/>
    </location>
</feature>
<dbReference type="AlphaFoldDB" id="A0A671XR19"/>
<feature type="transmembrane region" description="Helical" evidence="6">
    <location>
        <begin position="375"/>
        <end position="392"/>
    </location>
</feature>
<accession>A0A671XR19</accession>
<feature type="transmembrane region" description="Helical" evidence="6">
    <location>
        <begin position="493"/>
        <end position="511"/>
    </location>
</feature>
<comment type="subcellular location">
    <subcellularLocation>
        <location evidence="1">Membrane</location>
        <topology evidence="1">Multi-pass membrane protein</topology>
    </subcellularLocation>
</comment>
<dbReference type="GO" id="GO:0016020">
    <property type="term" value="C:membrane"/>
    <property type="evidence" value="ECO:0007669"/>
    <property type="project" value="UniProtKB-SubCell"/>
</dbReference>
<proteinExistence type="predicted"/>
<feature type="compositionally biased region" description="Basic and acidic residues" evidence="5">
    <location>
        <begin position="550"/>
        <end position="563"/>
    </location>
</feature>
<organism evidence="8 9">
    <name type="scientific">Sparus aurata</name>
    <name type="common">Gilthead sea bream</name>
    <dbReference type="NCBI Taxonomy" id="8175"/>
    <lineage>
        <taxon>Eukaryota</taxon>
        <taxon>Metazoa</taxon>
        <taxon>Chordata</taxon>
        <taxon>Craniata</taxon>
        <taxon>Vertebrata</taxon>
        <taxon>Euteleostomi</taxon>
        <taxon>Actinopterygii</taxon>
        <taxon>Neopterygii</taxon>
        <taxon>Teleostei</taxon>
        <taxon>Neoteleostei</taxon>
        <taxon>Acanthomorphata</taxon>
        <taxon>Eupercaria</taxon>
        <taxon>Spariformes</taxon>
        <taxon>Sparidae</taxon>
        <taxon>Sparus</taxon>
    </lineage>
</organism>
<feature type="transmembrane region" description="Helical" evidence="6">
    <location>
        <begin position="432"/>
        <end position="451"/>
    </location>
</feature>
<feature type="transmembrane region" description="Helical" evidence="6">
    <location>
        <begin position="206"/>
        <end position="224"/>
    </location>
</feature>
<dbReference type="PROSITE" id="PS50850">
    <property type="entry name" value="MFS"/>
    <property type="match status" value="1"/>
</dbReference>
<dbReference type="InterPro" id="IPR005829">
    <property type="entry name" value="Sugar_transporter_CS"/>
</dbReference>
<feature type="transmembrane region" description="Helical" evidence="6">
    <location>
        <begin position="292"/>
        <end position="312"/>
    </location>
</feature>
<dbReference type="SUPFAM" id="SSF103473">
    <property type="entry name" value="MFS general substrate transporter"/>
    <property type="match status" value="1"/>
</dbReference>
<evidence type="ECO:0000313" key="9">
    <source>
        <dbReference type="Proteomes" id="UP000472265"/>
    </source>
</evidence>
<dbReference type="Proteomes" id="UP000472265">
    <property type="component" value="Chromosome 19"/>
</dbReference>
<name>A0A671XR19_SPAAU</name>
<dbReference type="PROSITE" id="PS00216">
    <property type="entry name" value="SUGAR_TRANSPORT_1"/>
    <property type="match status" value="1"/>
</dbReference>
<keyword evidence="3 6" id="KW-1133">Transmembrane helix</keyword>